<reference evidence="1" key="1">
    <citation type="submission" date="2019-08" db="EMBL/GenBank/DDBJ databases">
        <authorList>
            <person name="Kucharzyk K."/>
            <person name="Murdoch R.W."/>
            <person name="Higgins S."/>
            <person name="Loffler F."/>
        </authorList>
    </citation>
    <scope>NUCLEOTIDE SEQUENCE</scope>
</reference>
<gene>
    <name evidence="1" type="ORF">SDC9_199271</name>
</gene>
<dbReference type="HAMAP" id="MF_01503">
    <property type="entry name" value="RemA"/>
    <property type="match status" value="1"/>
</dbReference>
<sequence>MSVVRFVNIGYGNVVSSDRIVAVVLPDAAPVKRLVQDARANGNVIDATCGRKTRAVIITDSGHVVLSALMPETICARAQNFKDSEEE</sequence>
<organism evidence="1">
    <name type="scientific">bioreactor metagenome</name>
    <dbReference type="NCBI Taxonomy" id="1076179"/>
    <lineage>
        <taxon>unclassified sequences</taxon>
        <taxon>metagenomes</taxon>
        <taxon>ecological metagenomes</taxon>
    </lineage>
</organism>
<protein>
    <recommendedName>
        <fullName evidence="2">Regulatory protein</fullName>
    </recommendedName>
</protein>
<name>A0A645IWQ9_9ZZZZ</name>
<evidence type="ECO:0000313" key="1">
    <source>
        <dbReference type="EMBL" id="MPN51623.1"/>
    </source>
</evidence>
<dbReference type="PANTHER" id="PTHR38449:SF1">
    <property type="entry name" value="REGULATORY PROTEIN SSL2874-RELATED"/>
    <property type="match status" value="1"/>
</dbReference>
<dbReference type="PANTHER" id="PTHR38449">
    <property type="entry name" value="REGULATORY PROTEIN TM_1690-RELATED"/>
    <property type="match status" value="1"/>
</dbReference>
<dbReference type="NCBIfam" id="NF003315">
    <property type="entry name" value="PRK04323.1"/>
    <property type="match status" value="1"/>
</dbReference>
<accession>A0A645IWQ9</accession>
<proteinExistence type="inferred from homology"/>
<evidence type="ECO:0008006" key="2">
    <source>
        <dbReference type="Google" id="ProtNLM"/>
    </source>
</evidence>
<dbReference type="InterPro" id="IPR007169">
    <property type="entry name" value="RemA-like"/>
</dbReference>
<dbReference type="EMBL" id="VSSQ01116921">
    <property type="protein sequence ID" value="MPN51623.1"/>
    <property type="molecule type" value="Genomic_DNA"/>
</dbReference>
<comment type="caution">
    <text evidence="1">The sequence shown here is derived from an EMBL/GenBank/DDBJ whole genome shotgun (WGS) entry which is preliminary data.</text>
</comment>
<dbReference type="Pfam" id="PF04025">
    <property type="entry name" value="RemA-like"/>
    <property type="match status" value="1"/>
</dbReference>
<dbReference type="AlphaFoldDB" id="A0A645IWQ9"/>